<dbReference type="InterPro" id="IPR015943">
    <property type="entry name" value="WD40/YVTN_repeat-like_dom_sf"/>
</dbReference>
<dbReference type="Proteomes" id="UP000646749">
    <property type="component" value="Unassembled WGS sequence"/>
</dbReference>
<name>A0ABQ4DS57_9ACTN</name>
<dbReference type="Gene3D" id="2.130.10.10">
    <property type="entry name" value="YVTN repeat-like/Quinoprotein amine dehydrogenase"/>
    <property type="match status" value="1"/>
</dbReference>
<keyword evidence="2" id="KW-1185">Reference proteome</keyword>
<protein>
    <recommendedName>
        <fullName evidence="3">Pyrrolo-quinoline quinone</fullName>
    </recommendedName>
</protein>
<accession>A0ABQ4DS57</accession>
<dbReference type="SUPFAM" id="SSF50998">
    <property type="entry name" value="Quinoprotein alcohol dehydrogenase-like"/>
    <property type="match status" value="1"/>
</dbReference>
<sequence>MATPNGARNWPRTAVTIAVAVLLVVGSAVIVHRVLAPAEVSTPARADYPAPVTARPGVVGTLNAAPLIVDDRIRVYGTTRGVRADLPVDAPTRRTPYWSYRRWPAQLAGVVADGGTVLTRWSDGELVALEASSGTVRWHATGPRPGHGYLGRRTGAATVYAPTGLYTARSSAGRPVLVVGGTADRRGIDLDSGRELWRLAADPACRDGGPDDEAAAGTGQGLTTADGLFAVLDTCAGSREVEFHDVATGTLAGRWRPDESGQPVEVVPVGCAAGRSGCRALRTVAGGVTRGWLVEGGRPVPAPALDDPAAVLVGEVAVAPGGTGLVARSVRTGAEPGSAGHEVRELWRWSDTGPARLIAAQPGRVHLRTAGGDLVTLDAATGAERSRFPFTYGRDSTTWSPGFAYAASGFVAVERLAEPVDPTAGDDRYYLAAQPVILAGT</sequence>
<proteinExistence type="predicted"/>
<dbReference type="InterPro" id="IPR011047">
    <property type="entry name" value="Quinoprotein_ADH-like_sf"/>
</dbReference>
<dbReference type="RefSeq" id="WP_203863967.1">
    <property type="nucleotide sequence ID" value="NZ_BONW01000001.1"/>
</dbReference>
<comment type="caution">
    <text evidence="1">The sequence shown here is derived from an EMBL/GenBank/DDBJ whole genome shotgun (WGS) entry which is preliminary data.</text>
</comment>
<reference evidence="1 2" key="1">
    <citation type="submission" date="2021-01" db="EMBL/GenBank/DDBJ databases">
        <title>Whole genome shotgun sequence of Plantactinospora endophytica NBRC 110450.</title>
        <authorList>
            <person name="Komaki H."/>
            <person name="Tamura T."/>
        </authorList>
    </citation>
    <scope>NUCLEOTIDE SEQUENCE [LARGE SCALE GENOMIC DNA]</scope>
    <source>
        <strain evidence="1 2">NBRC 110450</strain>
    </source>
</reference>
<gene>
    <name evidence="1" type="ORF">Pen02_02140</name>
</gene>
<evidence type="ECO:0000313" key="1">
    <source>
        <dbReference type="EMBL" id="GIG85278.1"/>
    </source>
</evidence>
<dbReference type="EMBL" id="BONW01000001">
    <property type="protein sequence ID" value="GIG85278.1"/>
    <property type="molecule type" value="Genomic_DNA"/>
</dbReference>
<evidence type="ECO:0008006" key="3">
    <source>
        <dbReference type="Google" id="ProtNLM"/>
    </source>
</evidence>
<organism evidence="1 2">
    <name type="scientific">Plantactinospora endophytica</name>
    <dbReference type="NCBI Taxonomy" id="673535"/>
    <lineage>
        <taxon>Bacteria</taxon>
        <taxon>Bacillati</taxon>
        <taxon>Actinomycetota</taxon>
        <taxon>Actinomycetes</taxon>
        <taxon>Micromonosporales</taxon>
        <taxon>Micromonosporaceae</taxon>
        <taxon>Plantactinospora</taxon>
    </lineage>
</organism>
<evidence type="ECO:0000313" key="2">
    <source>
        <dbReference type="Proteomes" id="UP000646749"/>
    </source>
</evidence>